<dbReference type="Proteomes" id="UP000277204">
    <property type="component" value="Unassembled WGS sequence"/>
</dbReference>
<keyword evidence="3" id="KW-1185">Reference proteome</keyword>
<gene>
    <name evidence="2" type="ORF">SMRZ_LOCUS2946</name>
</gene>
<proteinExistence type="predicted"/>
<name>A0A183LGL8_9TREM</name>
<evidence type="ECO:0000313" key="3">
    <source>
        <dbReference type="Proteomes" id="UP000277204"/>
    </source>
</evidence>
<evidence type="ECO:0000313" key="2">
    <source>
        <dbReference type="EMBL" id="VDO56550.1"/>
    </source>
</evidence>
<protein>
    <submittedName>
        <fullName evidence="2">Uncharacterized protein</fullName>
    </submittedName>
</protein>
<dbReference type="EMBL" id="UZAI01000798">
    <property type="protein sequence ID" value="VDO56550.1"/>
    <property type="molecule type" value="Genomic_DNA"/>
</dbReference>
<feature type="compositionally biased region" description="Basic residues" evidence="1">
    <location>
        <begin position="1"/>
        <end position="12"/>
    </location>
</feature>
<evidence type="ECO:0000256" key="1">
    <source>
        <dbReference type="SAM" id="MobiDB-lite"/>
    </source>
</evidence>
<dbReference type="AlphaFoldDB" id="A0A183LGL8"/>
<sequence length="76" mass="8625">MRTSTSHRKHGTQRTTRNQLDDSDFADDLALLFHTPQQMQVKTTSVAAASISVGLHTQGKNLDPQMQHRIHRPYIT</sequence>
<accession>A0A183LGL8</accession>
<reference evidence="2 3" key="1">
    <citation type="submission" date="2018-11" db="EMBL/GenBank/DDBJ databases">
        <authorList>
            <consortium name="Pathogen Informatics"/>
        </authorList>
    </citation>
    <scope>NUCLEOTIDE SEQUENCE [LARGE SCALE GENOMIC DNA]</scope>
    <source>
        <strain evidence="2 3">Zambia</strain>
    </source>
</reference>
<organism evidence="2 3">
    <name type="scientific">Schistosoma margrebowiei</name>
    <dbReference type="NCBI Taxonomy" id="48269"/>
    <lineage>
        <taxon>Eukaryota</taxon>
        <taxon>Metazoa</taxon>
        <taxon>Spiralia</taxon>
        <taxon>Lophotrochozoa</taxon>
        <taxon>Platyhelminthes</taxon>
        <taxon>Trematoda</taxon>
        <taxon>Digenea</taxon>
        <taxon>Strigeidida</taxon>
        <taxon>Schistosomatoidea</taxon>
        <taxon>Schistosomatidae</taxon>
        <taxon>Schistosoma</taxon>
    </lineage>
</organism>
<feature type="region of interest" description="Disordered" evidence="1">
    <location>
        <begin position="1"/>
        <end position="21"/>
    </location>
</feature>